<dbReference type="InterPro" id="IPR005517">
    <property type="entry name" value="Transl_elong_EFG/EF2_IV"/>
</dbReference>
<keyword evidence="3" id="KW-0342">GTP-binding</keyword>
<dbReference type="Pfam" id="PF00679">
    <property type="entry name" value="EFG_C"/>
    <property type="match status" value="1"/>
</dbReference>
<dbReference type="InterPro" id="IPR000640">
    <property type="entry name" value="EFG_V-like"/>
</dbReference>
<feature type="compositionally biased region" description="Low complexity" evidence="4">
    <location>
        <begin position="374"/>
        <end position="385"/>
    </location>
</feature>
<evidence type="ECO:0000313" key="7">
    <source>
        <dbReference type="Proteomes" id="UP001211907"/>
    </source>
</evidence>
<dbReference type="GO" id="GO:0032790">
    <property type="term" value="P:ribosome disassembly"/>
    <property type="evidence" value="ECO:0007669"/>
    <property type="project" value="TreeGrafter"/>
</dbReference>
<sequence>MEVERSVRVLDAAVVLLDGVAGVEAQTEGVWRQASKNSSHNLNSSNHSNSIPRIIVANKMDRPGASFSRCLTAIHARLTSSAIPIQLPLYRDASTNPRFAAIVDLVNMRILSFDKSETGSVVTSLSASSLEDFRDSAIKNLDGFLYNADPLMNNIDSLWLEIHTARVNLVESLAALDDSVVESFLDSSSHLSVPADTVLKPALRRLTLAGTIFPVLCSSAFKNMGVQPVMDAIVDYLPAPSDRPPAICTIACGRIDDSSSDTFSAINTTTIECLGNKFCALAFKIIHDEKRGAMVFVRVYSGNAGYASQNVTERAIKILQMYADDYEEIPRISSGNIACILGLTETKTGDTLLIASEHGVTTPPSTSPNKKAIPSQSQNSPPASAVTLESIQHPPPVFIRSVEPTSSADGRKIESALAALTREDPSLVVTVDPDSGQTLLGGMGELHLEIAAERLLDTHKCSATMGKVSISYRETIPIAAGIVGYVLDYDKEIFGKHAKVFIRIRVEPIHSEKETAIETDEGGEWIIDVSDTTRLINIVDVTSVLDSRKMYPLPLISVPARNLAHAPTIMAPFGYPTISDVRSAARDGITQALARGPIVGFPVVNLRVVVEELKLERVETTSIAGIRAAAARCMRDVMRGVAGNSGDGGQPMSLMRLLEPIMCVTVTVPEKYVGTVTKDLTGTRRGNIVSLGTENGGSGMVFENHIVTATVPLGSLLGYSTSLRGMTAGTGAFSMNLLGYGRMSADREEAAIKELKGY</sequence>
<evidence type="ECO:0000256" key="4">
    <source>
        <dbReference type="SAM" id="MobiDB-lite"/>
    </source>
</evidence>
<dbReference type="InterPro" id="IPR020568">
    <property type="entry name" value="Ribosomal_Su5_D2-typ_SF"/>
</dbReference>
<dbReference type="CDD" id="cd16262">
    <property type="entry name" value="EFG_III"/>
    <property type="match status" value="1"/>
</dbReference>
<dbReference type="SUPFAM" id="SSF50447">
    <property type="entry name" value="Translation proteins"/>
    <property type="match status" value="1"/>
</dbReference>
<dbReference type="Proteomes" id="UP001211907">
    <property type="component" value="Unassembled WGS sequence"/>
</dbReference>
<dbReference type="GO" id="GO:0003924">
    <property type="term" value="F:GTPase activity"/>
    <property type="evidence" value="ECO:0007669"/>
    <property type="project" value="InterPro"/>
</dbReference>
<evidence type="ECO:0000259" key="5">
    <source>
        <dbReference type="PROSITE" id="PS51722"/>
    </source>
</evidence>
<keyword evidence="1" id="KW-0547">Nucleotide-binding</keyword>
<dbReference type="Gene3D" id="3.30.70.870">
    <property type="entry name" value="Elongation Factor G (Translational Gtpase), domain 3"/>
    <property type="match status" value="1"/>
</dbReference>
<evidence type="ECO:0000313" key="6">
    <source>
        <dbReference type="EMBL" id="KAJ3099263.1"/>
    </source>
</evidence>
<dbReference type="InterPro" id="IPR035647">
    <property type="entry name" value="EFG_III/V"/>
</dbReference>
<evidence type="ECO:0000256" key="1">
    <source>
        <dbReference type="ARBA" id="ARBA00022741"/>
    </source>
</evidence>
<dbReference type="InterPro" id="IPR027417">
    <property type="entry name" value="P-loop_NTPase"/>
</dbReference>
<keyword evidence="2" id="KW-0648">Protein biosynthesis</keyword>
<dbReference type="FunFam" id="3.30.70.240:FF:000001">
    <property type="entry name" value="Elongation factor G"/>
    <property type="match status" value="1"/>
</dbReference>
<dbReference type="SUPFAM" id="SSF54980">
    <property type="entry name" value="EF-G C-terminal domain-like"/>
    <property type="match status" value="2"/>
</dbReference>
<feature type="region of interest" description="Disordered" evidence="4">
    <location>
        <begin position="359"/>
        <end position="385"/>
    </location>
</feature>
<proteinExistence type="predicted"/>
<dbReference type="GO" id="GO:0005739">
    <property type="term" value="C:mitochondrion"/>
    <property type="evidence" value="ECO:0007669"/>
    <property type="project" value="TreeGrafter"/>
</dbReference>
<dbReference type="InterPro" id="IPR000795">
    <property type="entry name" value="T_Tr_GTP-bd_dom"/>
</dbReference>
<dbReference type="InterPro" id="IPR053905">
    <property type="entry name" value="EF-G-like_DII"/>
</dbReference>
<dbReference type="EMBL" id="JADGJH010002359">
    <property type="protein sequence ID" value="KAJ3099263.1"/>
    <property type="molecule type" value="Genomic_DNA"/>
</dbReference>
<dbReference type="InterPro" id="IPR009000">
    <property type="entry name" value="Transl_B-barrel_sf"/>
</dbReference>
<dbReference type="Gene3D" id="3.40.50.300">
    <property type="entry name" value="P-loop containing nucleotide triphosphate hydrolases"/>
    <property type="match status" value="1"/>
</dbReference>
<dbReference type="PANTHER" id="PTHR43261">
    <property type="entry name" value="TRANSLATION ELONGATION FACTOR G-RELATED"/>
    <property type="match status" value="1"/>
</dbReference>
<dbReference type="CDD" id="cd03713">
    <property type="entry name" value="EFG_mtEFG_C"/>
    <property type="match status" value="1"/>
</dbReference>
<comment type="caution">
    <text evidence="6">The sequence shown here is derived from an EMBL/GenBank/DDBJ whole genome shotgun (WGS) entry which is preliminary data.</text>
</comment>
<dbReference type="SUPFAM" id="SSF54211">
    <property type="entry name" value="Ribosomal protein S5 domain 2-like"/>
    <property type="match status" value="1"/>
</dbReference>
<dbReference type="GO" id="GO:0032543">
    <property type="term" value="P:mitochondrial translation"/>
    <property type="evidence" value="ECO:0007669"/>
    <property type="project" value="TreeGrafter"/>
</dbReference>
<organism evidence="6 7">
    <name type="scientific">Physocladia obscura</name>
    <dbReference type="NCBI Taxonomy" id="109957"/>
    <lineage>
        <taxon>Eukaryota</taxon>
        <taxon>Fungi</taxon>
        <taxon>Fungi incertae sedis</taxon>
        <taxon>Chytridiomycota</taxon>
        <taxon>Chytridiomycota incertae sedis</taxon>
        <taxon>Chytridiomycetes</taxon>
        <taxon>Chytridiales</taxon>
        <taxon>Chytriomycetaceae</taxon>
        <taxon>Physocladia</taxon>
    </lineage>
</organism>
<evidence type="ECO:0000256" key="3">
    <source>
        <dbReference type="ARBA" id="ARBA00023134"/>
    </source>
</evidence>
<dbReference type="PANTHER" id="PTHR43261:SF1">
    <property type="entry name" value="RIBOSOME-RELEASING FACTOR 2, MITOCHONDRIAL"/>
    <property type="match status" value="1"/>
</dbReference>
<keyword evidence="7" id="KW-1185">Reference proteome</keyword>
<dbReference type="Pfam" id="PF22042">
    <property type="entry name" value="EF-G_D2"/>
    <property type="match status" value="1"/>
</dbReference>
<dbReference type="Gene3D" id="2.40.30.10">
    <property type="entry name" value="Translation factors"/>
    <property type="match status" value="1"/>
</dbReference>
<feature type="domain" description="Tr-type G" evidence="5">
    <location>
        <begin position="1"/>
        <end position="241"/>
    </location>
</feature>
<dbReference type="Pfam" id="PF14492">
    <property type="entry name" value="EFG_III"/>
    <property type="match status" value="1"/>
</dbReference>
<dbReference type="SMART" id="SM00838">
    <property type="entry name" value="EFG_C"/>
    <property type="match status" value="1"/>
</dbReference>
<dbReference type="InterPro" id="IPR009022">
    <property type="entry name" value="EFG_III"/>
</dbReference>
<dbReference type="Gene3D" id="3.30.70.240">
    <property type="match status" value="1"/>
</dbReference>
<dbReference type="SMART" id="SM00889">
    <property type="entry name" value="EFG_IV"/>
    <property type="match status" value="1"/>
</dbReference>
<dbReference type="InterPro" id="IPR035649">
    <property type="entry name" value="EFG_V"/>
</dbReference>
<dbReference type="Pfam" id="PF00009">
    <property type="entry name" value="GTP_EFTU"/>
    <property type="match status" value="1"/>
</dbReference>
<dbReference type="GO" id="GO:0005525">
    <property type="term" value="F:GTP binding"/>
    <property type="evidence" value="ECO:0007669"/>
    <property type="project" value="UniProtKB-KW"/>
</dbReference>
<dbReference type="InterPro" id="IPR041095">
    <property type="entry name" value="EFG_II"/>
</dbReference>
<dbReference type="Gene3D" id="3.30.230.10">
    <property type="match status" value="1"/>
</dbReference>
<dbReference type="SUPFAM" id="SSF52540">
    <property type="entry name" value="P-loop containing nucleoside triphosphate hydrolases"/>
    <property type="match status" value="1"/>
</dbReference>
<name>A0AAD5XCP3_9FUNG</name>
<dbReference type="AlphaFoldDB" id="A0AAD5XCP3"/>
<gene>
    <name evidence="6" type="primary">MEF2</name>
    <name evidence="6" type="ORF">HK100_004921</name>
</gene>
<accession>A0AAD5XCP3</accession>
<dbReference type="InterPro" id="IPR014721">
    <property type="entry name" value="Ribsml_uS5_D2-typ_fold_subgr"/>
</dbReference>
<evidence type="ECO:0000256" key="2">
    <source>
        <dbReference type="ARBA" id="ARBA00022917"/>
    </source>
</evidence>
<protein>
    <submittedName>
        <fullName evidence="6">Ribosome-releasing factor 2, mitochondrial</fullName>
    </submittedName>
</protein>
<reference evidence="6" key="1">
    <citation type="submission" date="2020-05" db="EMBL/GenBank/DDBJ databases">
        <title>Phylogenomic resolution of chytrid fungi.</title>
        <authorList>
            <person name="Stajich J.E."/>
            <person name="Amses K."/>
            <person name="Simmons R."/>
            <person name="Seto K."/>
            <person name="Myers J."/>
            <person name="Bonds A."/>
            <person name="Quandt C.A."/>
            <person name="Barry K."/>
            <person name="Liu P."/>
            <person name="Grigoriev I."/>
            <person name="Longcore J.E."/>
            <person name="James T.Y."/>
        </authorList>
    </citation>
    <scope>NUCLEOTIDE SEQUENCE</scope>
    <source>
        <strain evidence="6">JEL0513</strain>
    </source>
</reference>
<dbReference type="PROSITE" id="PS51722">
    <property type="entry name" value="G_TR_2"/>
    <property type="match status" value="1"/>
</dbReference>